<dbReference type="Pfam" id="PF00884">
    <property type="entry name" value="Sulfatase"/>
    <property type="match status" value="1"/>
</dbReference>
<feature type="domain" description="Sulfatase N-terminal" evidence="5">
    <location>
        <begin position="9"/>
        <end position="139"/>
    </location>
</feature>
<dbReference type="InterPro" id="IPR024607">
    <property type="entry name" value="Sulfatase_CS"/>
</dbReference>
<evidence type="ECO:0000256" key="1">
    <source>
        <dbReference type="ARBA" id="ARBA00008779"/>
    </source>
</evidence>
<dbReference type="SUPFAM" id="SSF53649">
    <property type="entry name" value="Alkaline phosphatase-like"/>
    <property type="match status" value="1"/>
</dbReference>
<feature type="non-terminal residue" evidence="6">
    <location>
        <position position="152"/>
    </location>
</feature>
<dbReference type="PROSITE" id="PS00523">
    <property type="entry name" value="SULFATASE_1"/>
    <property type="match status" value="1"/>
</dbReference>
<dbReference type="InterPro" id="IPR000917">
    <property type="entry name" value="Sulfatase_N"/>
</dbReference>
<dbReference type="InterPro" id="IPR017850">
    <property type="entry name" value="Alkaline_phosphatase_core_sf"/>
</dbReference>
<sequence>MIPTQDRKPNILFILTDQQRRDSMRAYGNKWIKTPNLDKLANKSFVFENTYVTQPVCTPARASIMTGLYPYATGLQRNNIPLSRDIPTIGDMISDEYYNAHMGKWHLGDDMTAQHGFDKWEAVEDFQRVRTTRKEYRYQEAPYNQWLRDHDV</sequence>
<dbReference type="AlphaFoldDB" id="A0A382U0A0"/>
<gene>
    <name evidence="6" type="ORF">METZ01_LOCUS380593</name>
</gene>
<accession>A0A382U0A0</accession>
<dbReference type="GO" id="GO:0046872">
    <property type="term" value="F:metal ion binding"/>
    <property type="evidence" value="ECO:0007669"/>
    <property type="project" value="UniProtKB-KW"/>
</dbReference>
<keyword evidence="4" id="KW-0106">Calcium</keyword>
<dbReference type="GO" id="GO:0004065">
    <property type="term" value="F:arylsulfatase activity"/>
    <property type="evidence" value="ECO:0007669"/>
    <property type="project" value="TreeGrafter"/>
</dbReference>
<keyword evidence="2" id="KW-0479">Metal-binding</keyword>
<dbReference type="EMBL" id="UINC01140538">
    <property type="protein sequence ID" value="SVD27739.1"/>
    <property type="molecule type" value="Genomic_DNA"/>
</dbReference>
<evidence type="ECO:0000259" key="5">
    <source>
        <dbReference type="Pfam" id="PF00884"/>
    </source>
</evidence>
<proteinExistence type="inferred from homology"/>
<organism evidence="6">
    <name type="scientific">marine metagenome</name>
    <dbReference type="NCBI Taxonomy" id="408172"/>
    <lineage>
        <taxon>unclassified sequences</taxon>
        <taxon>metagenomes</taxon>
        <taxon>ecological metagenomes</taxon>
    </lineage>
</organism>
<evidence type="ECO:0000313" key="6">
    <source>
        <dbReference type="EMBL" id="SVD27739.1"/>
    </source>
</evidence>
<protein>
    <recommendedName>
        <fullName evidence="5">Sulfatase N-terminal domain-containing protein</fullName>
    </recommendedName>
</protein>
<dbReference type="Gene3D" id="3.40.720.10">
    <property type="entry name" value="Alkaline Phosphatase, subunit A"/>
    <property type="match status" value="1"/>
</dbReference>
<name>A0A382U0A0_9ZZZZ</name>
<dbReference type="PANTHER" id="PTHR42693">
    <property type="entry name" value="ARYLSULFATASE FAMILY MEMBER"/>
    <property type="match status" value="1"/>
</dbReference>
<evidence type="ECO:0000256" key="4">
    <source>
        <dbReference type="ARBA" id="ARBA00022837"/>
    </source>
</evidence>
<reference evidence="6" key="1">
    <citation type="submission" date="2018-05" db="EMBL/GenBank/DDBJ databases">
        <authorList>
            <person name="Lanie J.A."/>
            <person name="Ng W.-L."/>
            <person name="Kazmierczak K.M."/>
            <person name="Andrzejewski T.M."/>
            <person name="Davidsen T.M."/>
            <person name="Wayne K.J."/>
            <person name="Tettelin H."/>
            <person name="Glass J.I."/>
            <person name="Rusch D."/>
            <person name="Podicherti R."/>
            <person name="Tsui H.-C.T."/>
            <person name="Winkler M.E."/>
        </authorList>
    </citation>
    <scope>NUCLEOTIDE SEQUENCE</scope>
</reference>
<dbReference type="PANTHER" id="PTHR42693:SF33">
    <property type="entry name" value="ARYLSULFATASE"/>
    <property type="match status" value="1"/>
</dbReference>
<dbReference type="InterPro" id="IPR050738">
    <property type="entry name" value="Sulfatase"/>
</dbReference>
<keyword evidence="3" id="KW-0378">Hydrolase</keyword>
<comment type="similarity">
    <text evidence="1">Belongs to the sulfatase family.</text>
</comment>
<evidence type="ECO:0000256" key="3">
    <source>
        <dbReference type="ARBA" id="ARBA00022801"/>
    </source>
</evidence>
<evidence type="ECO:0000256" key="2">
    <source>
        <dbReference type="ARBA" id="ARBA00022723"/>
    </source>
</evidence>